<gene>
    <name evidence="2" type="ORF">BKD09_14490</name>
</gene>
<dbReference type="AlphaFoldDB" id="A0A1L3F8C8"/>
<reference evidence="2 3" key="1">
    <citation type="submission" date="2016-11" db="EMBL/GenBank/DDBJ databases">
        <title>Complete Genome Sequence of Bradyrhizobium sp. strain J5, an isolated from soybean nodule in Hokkaido.</title>
        <authorList>
            <person name="Kanehara K."/>
        </authorList>
    </citation>
    <scope>NUCLEOTIDE SEQUENCE [LARGE SCALE GENOMIC DNA]</scope>
    <source>
        <strain evidence="2 3">J5</strain>
    </source>
</reference>
<dbReference type="Proteomes" id="UP000181962">
    <property type="component" value="Chromosome"/>
</dbReference>
<dbReference type="RefSeq" id="WP_071917231.1">
    <property type="nucleotide sequence ID" value="NZ_CP017637.1"/>
</dbReference>
<organism evidence="2 3">
    <name type="scientific">Bradyrhizobium japonicum</name>
    <dbReference type="NCBI Taxonomy" id="375"/>
    <lineage>
        <taxon>Bacteria</taxon>
        <taxon>Pseudomonadati</taxon>
        <taxon>Pseudomonadota</taxon>
        <taxon>Alphaproteobacteria</taxon>
        <taxon>Hyphomicrobiales</taxon>
        <taxon>Nitrobacteraceae</taxon>
        <taxon>Bradyrhizobium</taxon>
    </lineage>
</organism>
<proteinExistence type="predicted"/>
<keyword evidence="1" id="KW-0732">Signal</keyword>
<sequence>MTNLPLKAANSATTLIVLLVSHLAAHAHDPNRPELNHWFESLKSGKGPCCSNTDGIAVAGPDWESKGDGYRVRLYGQWWDVPPEAVIVGPNLTGRTIAWPVYEYIDGMPARVTDIRCFIPGPMM</sequence>
<dbReference type="EMBL" id="CP017637">
    <property type="protein sequence ID" value="APG09549.1"/>
    <property type="molecule type" value="Genomic_DNA"/>
</dbReference>
<accession>A0A1L3F8C8</accession>
<protein>
    <submittedName>
        <fullName evidence="2">Uncharacterized protein</fullName>
    </submittedName>
</protein>
<evidence type="ECO:0000313" key="2">
    <source>
        <dbReference type="EMBL" id="APG09549.1"/>
    </source>
</evidence>
<feature type="chain" id="PRO_5012905221" evidence="1">
    <location>
        <begin position="28"/>
        <end position="124"/>
    </location>
</feature>
<evidence type="ECO:0000313" key="3">
    <source>
        <dbReference type="Proteomes" id="UP000181962"/>
    </source>
</evidence>
<name>A0A1L3F8C8_BRAJP</name>
<evidence type="ECO:0000256" key="1">
    <source>
        <dbReference type="SAM" id="SignalP"/>
    </source>
</evidence>
<feature type="signal peptide" evidence="1">
    <location>
        <begin position="1"/>
        <end position="27"/>
    </location>
</feature>